<dbReference type="InterPro" id="IPR012337">
    <property type="entry name" value="RNaseH-like_sf"/>
</dbReference>
<dbReference type="GO" id="GO:0046983">
    <property type="term" value="F:protein dimerization activity"/>
    <property type="evidence" value="ECO:0007669"/>
    <property type="project" value="InterPro"/>
</dbReference>
<dbReference type="AlphaFoldDB" id="A0A816MBJ9"/>
<dbReference type="GO" id="GO:0006357">
    <property type="term" value="P:regulation of transcription by RNA polymerase II"/>
    <property type="evidence" value="ECO:0007669"/>
    <property type="project" value="TreeGrafter"/>
</dbReference>
<reference evidence="2" key="1">
    <citation type="submission" date="2021-02" db="EMBL/GenBank/DDBJ databases">
        <authorList>
            <person name="Nowell W R."/>
        </authorList>
    </citation>
    <scope>NUCLEOTIDE SEQUENCE</scope>
</reference>
<dbReference type="Pfam" id="PF05699">
    <property type="entry name" value="Dimer_Tnp_hAT"/>
    <property type="match status" value="1"/>
</dbReference>
<feature type="non-terminal residue" evidence="2">
    <location>
        <position position="1"/>
    </location>
</feature>
<sequence>VRWNSSFEMLERLLSHRSLVDEIFAKRDYKGLTSTQEGKLRSLIFTYDDWELLIALRDCLEPFDKATTALSGDYPTQSMSYFVIQSLHENFQHSFNPTYYHAVINKSLYFQSKYYLDAFLRSAQKIGMKVAAFLDPVFHGDLIAYKEDYEMAKRVVMEAMQQTDPLEPDASAVLSYDESRNSSSTANAAHIMLFKSNFMNITGKQASSPLSIQPLTADFEMAAFFILVRDNESIDFRMFWRNHSCVLPRLSQVARQYNVSPGTSVYLEQLFSVAGAIRNIRQASMSSITLRSLMILKKKK</sequence>
<dbReference type="PANTHER" id="PTHR46169">
    <property type="entry name" value="DNA REPLICATION-RELATED ELEMENT FACTOR, ISOFORM A"/>
    <property type="match status" value="1"/>
</dbReference>
<proteinExistence type="predicted"/>
<organism evidence="2 3">
    <name type="scientific">Rotaria magnacalcarata</name>
    <dbReference type="NCBI Taxonomy" id="392030"/>
    <lineage>
        <taxon>Eukaryota</taxon>
        <taxon>Metazoa</taxon>
        <taxon>Spiralia</taxon>
        <taxon>Gnathifera</taxon>
        <taxon>Rotifera</taxon>
        <taxon>Eurotatoria</taxon>
        <taxon>Bdelloidea</taxon>
        <taxon>Philodinida</taxon>
        <taxon>Philodinidae</taxon>
        <taxon>Rotaria</taxon>
    </lineage>
</organism>
<dbReference type="GO" id="GO:0005634">
    <property type="term" value="C:nucleus"/>
    <property type="evidence" value="ECO:0007669"/>
    <property type="project" value="TreeGrafter"/>
</dbReference>
<dbReference type="Proteomes" id="UP000663824">
    <property type="component" value="Unassembled WGS sequence"/>
</dbReference>
<evidence type="ECO:0000313" key="3">
    <source>
        <dbReference type="Proteomes" id="UP000663824"/>
    </source>
</evidence>
<dbReference type="InterPro" id="IPR008906">
    <property type="entry name" value="HATC_C_dom"/>
</dbReference>
<protein>
    <recommendedName>
        <fullName evidence="1">HAT C-terminal dimerisation domain-containing protein</fullName>
    </recommendedName>
</protein>
<gene>
    <name evidence="2" type="ORF">MBJ925_LOCUS8239</name>
</gene>
<dbReference type="InterPro" id="IPR052717">
    <property type="entry name" value="Vacuolar_transposase_reg"/>
</dbReference>
<accession>A0A816MBJ9</accession>
<feature type="domain" description="HAT C-terminal dimerisation" evidence="1">
    <location>
        <begin position="228"/>
        <end position="297"/>
    </location>
</feature>
<comment type="caution">
    <text evidence="2">The sequence shown here is derived from an EMBL/GenBank/DDBJ whole genome shotgun (WGS) entry which is preliminary data.</text>
</comment>
<dbReference type="SUPFAM" id="SSF53098">
    <property type="entry name" value="Ribonuclease H-like"/>
    <property type="match status" value="1"/>
</dbReference>
<evidence type="ECO:0000313" key="2">
    <source>
        <dbReference type="EMBL" id="CAF2001147.1"/>
    </source>
</evidence>
<evidence type="ECO:0000259" key="1">
    <source>
        <dbReference type="Pfam" id="PF05699"/>
    </source>
</evidence>
<dbReference type="EMBL" id="CAJNRE010002999">
    <property type="protein sequence ID" value="CAF2001147.1"/>
    <property type="molecule type" value="Genomic_DNA"/>
</dbReference>
<name>A0A816MBJ9_9BILA</name>
<dbReference type="PANTHER" id="PTHR46169:SF29">
    <property type="entry name" value="DNA REPLICATION-RELATED ELEMENT FACTOR, ISOFORM A"/>
    <property type="match status" value="1"/>
</dbReference>
<feature type="non-terminal residue" evidence="2">
    <location>
        <position position="300"/>
    </location>
</feature>